<evidence type="ECO:0000256" key="4">
    <source>
        <dbReference type="PIRSR" id="PIRSR006325-1"/>
    </source>
</evidence>
<keyword evidence="7" id="KW-1185">Reference proteome</keyword>
<comment type="similarity">
    <text evidence="3">Belongs to the class I-like SAM-binding methyltransferase superfamily. Cx-SAM synthase family.</text>
</comment>
<accession>A0A1T2LAZ3</accession>
<feature type="binding site" evidence="3">
    <location>
        <position position="199"/>
    </location>
    <ligand>
        <name>S-adenosyl-L-methionine</name>
        <dbReference type="ChEBI" id="CHEBI:59789"/>
    </ligand>
</feature>
<keyword evidence="1 3" id="KW-0808">Transferase</keyword>
<comment type="catalytic activity">
    <reaction evidence="3">
        <text>prephenate + S-adenosyl-L-methionine = carboxy-S-adenosyl-L-methionine + 3-phenylpyruvate + H2O</text>
        <dbReference type="Rhea" id="RHEA:51692"/>
        <dbReference type="ChEBI" id="CHEBI:15377"/>
        <dbReference type="ChEBI" id="CHEBI:18005"/>
        <dbReference type="ChEBI" id="CHEBI:29934"/>
        <dbReference type="ChEBI" id="CHEBI:59789"/>
        <dbReference type="ChEBI" id="CHEBI:134278"/>
    </reaction>
</comment>
<name>A0A1T2LAZ3_9GAMM</name>
<evidence type="ECO:0000256" key="3">
    <source>
        <dbReference type="HAMAP-Rule" id="MF_01589"/>
    </source>
</evidence>
<dbReference type="InterPro" id="IPR029063">
    <property type="entry name" value="SAM-dependent_MTases_sf"/>
</dbReference>
<dbReference type="AlphaFoldDB" id="A0A1T2LAZ3"/>
<feature type="binding site" evidence="3 4">
    <location>
        <begin position="89"/>
        <end position="90"/>
    </location>
    <ligand>
        <name>S-adenosyl-L-methionine</name>
        <dbReference type="ChEBI" id="CHEBI:59789"/>
    </ligand>
</feature>
<feature type="binding site" evidence="3 4">
    <location>
        <begin position="64"/>
        <end position="66"/>
    </location>
    <ligand>
        <name>S-adenosyl-L-methionine</name>
        <dbReference type="ChEBI" id="CHEBI:59789"/>
    </ligand>
</feature>
<evidence type="ECO:0000259" key="5">
    <source>
        <dbReference type="Pfam" id="PF13649"/>
    </source>
</evidence>
<evidence type="ECO:0000256" key="2">
    <source>
        <dbReference type="ARBA" id="ARBA00022691"/>
    </source>
</evidence>
<gene>
    <name evidence="3" type="primary">cmoA</name>
    <name evidence="6" type="ORF">BOW53_01195</name>
</gene>
<feature type="binding site" evidence="3 4">
    <location>
        <position position="39"/>
    </location>
    <ligand>
        <name>S-adenosyl-L-methionine</name>
        <dbReference type="ChEBI" id="CHEBI:59789"/>
    </ligand>
</feature>
<protein>
    <recommendedName>
        <fullName evidence="3">Carboxy-S-adenosyl-L-methionine synthase</fullName>
        <shortName evidence="3">Cx-SAM synthase</shortName>
        <ecNumber evidence="3">2.1.3.-</ecNumber>
    </recommendedName>
</protein>
<reference evidence="6 7" key="1">
    <citation type="submission" date="2016-11" db="EMBL/GenBank/DDBJ databases">
        <title>Mixed transmission modes and dynamic genome evolution in an obligate animal-bacterial symbiosis.</title>
        <authorList>
            <person name="Russell S.L."/>
            <person name="Corbett-Detig R.B."/>
            <person name="Cavanaugh C.M."/>
        </authorList>
    </citation>
    <scope>NUCLEOTIDE SEQUENCE [LARGE SCALE GENOMIC DNA]</scope>
    <source>
        <strain evidence="6">Sveles-Q1</strain>
    </source>
</reference>
<feature type="domain" description="Methyltransferase" evidence="5">
    <location>
        <begin position="60"/>
        <end position="158"/>
    </location>
</feature>
<dbReference type="GO" id="GO:0002098">
    <property type="term" value="P:tRNA wobble uridine modification"/>
    <property type="evidence" value="ECO:0007669"/>
    <property type="project" value="InterPro"/>
</dbReference>
<dbReference type="RefSeq" id="WP_078482251.1">
    <property type="nucleotide sequence ID" value="NZ_MPRL01000002.1"/>
</dbReference>
<dbReference type="Gene3D" id="3.40.50.150">
    <property type="entry name" value="Vaccinia Virus protein VP39"/>
    <property type="match status" value="1"/>
</dbReference>
<dbReference type="Proteomes" id="UP000191110">
    <property type="component" value="Unassembled WGS sequence"/>
</dbReference>
<proteinExistence type="inferred from homology"/>
<dbReference type="NCBIfam" id="NF011995">
    <property type="entry name" value="PRK15451.1"/>
    <property type="match status" value="1"/>
</dbReference>
<dbReference type="GO" id="GO:1904047">
    <property type="term" value="F:S-adenosyl-L-methionine binding"/>
    <property type="evidence" value="ECO:0007669"/>
    <property type="project" value="UniProtKB-UniRule"/>
</dbReference>
<dbReference type="PIRSF" id="PIRSF006325">
    <property type="entry name" value="MeTrfase_bac"/>
    <property type="match status" value="1"/>
</dbReference>
<dbReference type="EMBL" id="MPRL01000002">
    <property type="protein sequence ID" value="OOZ42224.1"/>
    <property type="molecule type" value="Genomic_DNA"/>
</dbReference>
<evidence type="ECO:0000256" key="1">
    <source>
        <dbReference type="ARBA" id="ARBA00022679"/>
    </source>
</evidence>
<dbReference type="InterPro" id="IPR041698">
    <property type="entry name" value="Methyltransf_25"/>
</dbReference>
<evidence type="ECO:0000313" key="6">
    <source>
        <dbReference type="EMBL" id="OOZ42224.1"/>
    </source>
</evidence>
<comment type="subunit">
    <text evidence="3">Homodimer.</text>
</comment>
<feature type="binding site" evidence="3 4">
    <location>
        <position position="132"/>
    </location>
    <ligand>
        <name>S-adenosyl-L-methionine</name>
        <dbReference type="ChEBI" id="CHEBI:59789"/>
    </ligand>
</feature>
<sequence>MSQRDAIFNQPQSMIVDFQFDENVASVFPDMIRRSVPGYGEIIALLGLFAEQYVTDGSKIYDLGCSLGAATLSLRRRIKASDCRIIAIDNSEAMTERCHENVDHDLAATPVEIHCADIRQVEINNASLVVINFTLQFLPPDERLELLQKIHRGLNPGGVLVLSEKLHFNESEIARFHEQMHIAFKRANGYSELEISQKRAALEQVLIPDTFELHQQRLSTAGFSCSEQWFQAFNFTSLIAFK</sequence>
<dbReference type="GO" id="GO:0016743">
    <property type="term" value="F:carboxyl- or carbamoyltransferase activity"/>
    <property type="evidence" value="ECO:0007669"/>
    <property type="project" value="UniProtKB-UniRule"/>
</dbReference>
<comment type="caution">
    <text evidence="6">The sequence shown here is derived from an EMBL/GenBank/DDBJ whole genome shotgun (WGS) entry which is preliminary data.</text>
</comment>
<organism evidence="6 7">
    <name type="scientific">Solemya pervernicosa gill symbiont</name>
    <dbReference type="NCBI Taxonomy" id="642797"/>
    <lineage>
        <taxon>Bacteria</taxon>
        <taxon>Pseudomonadati</taxon>
        <taxon>Pseudomonadota</taxon>
        <taxon>Gammaproteobacteria</taxon>
        <taxon>sulfur-oxidizing symbionts</taxon>
    </lineage>
</organism>
<dbReference type="EC" id="2.1.3.-" evidence="3"/>
<dbReference type="NCBIfam" id="TIGR00740">
    <property type="entry name" value="carboxy-S-adenosyl-L-methionine synthase CmoA"/>
    <property type="match status" value="1"/>
</dbReference>
<comment type="function">
    <text evidence="3">Catalyzes the conversion of S-adenosyl-L-methionine (SAM) to carboxy-S-adenosyl-L-methionine (Cx-SAM).</text>
</comment>
<dbReference type="OrthoDB" id="9779941at2"/>
<keyword evidence="2 3" id="KW-0949">S-adenosyl-L-methionine</keyword>
<dbReference type="SUPFAM" id="SSF53335">
    <property type="entry name" value="S-adenosyl-L-methionine-dependent methyltransferases"/>
    <property type="match status" value="1"/>
</dbReference>
<dbReference type="Pfam" id="PF13649">
    <property type="entry name" value="Methyltransf_25"/>
    <property type="match status" value="1"/>
</dbReference>
<dbReference type="CDD" id="cd02440">
    <property type="entry name" value="AdoMet_MTases"/>
    <property type="match status" value="1"/>
</dbReference>
<dbReference type="PANTHER" id="PTHR43861">
    <property type="entry name" value="TRANS-ACONITATE 2-METHYLTRANSFERASE-RELATED"/>
    <property type="match status" value="1"/>
</dbReference>
<dbReference type="PANTHER" id="PTHR43861:SF2">
    <property type="entry name" value="CARBOXY-S-ADENOSYL-L-METHIONINE SYNTHASE"/>
    <property type="match status" value="1"/>
</dbReference>
<dbReference type="HAMAP" id="MF_01589">
    <property type="entry name" value="Cx_SAM_synthase"/>
    <property type="match status" value="1"/>
</dbReference>
<evidence type="ECO:0000313" key="7">
    <source>
        <dbReference type="Proteomes" id="UP000191110"/>
    </source>
</evidence>
<dbReference type="InterPro" id="IPR005271">
    <property type="entry name" value="CmoA"/>
</dbReference>
<feature type="binding site" evidence="3 4">
    <location>
        <begin position="117"/>
        <end position="118"/>
    </location>
    <ligand>
        <name>S-adenosyl-L-methionine</name>
        <dbReference type="ChEBI" id="CHEBI:59789"/>
    </ligand>
</feature>